<dbReference type="AlphaFoldDB" id="A0A2Z6P4B0"/>
<evidence type="ECO:0000313" key="2">
    <source>
        <dbReference type="Proteomes" id="UP000242715"/>
    </source>
</evidence>
<dbReference type="PANTHER" id="PTHR36617">
    <property type="entry name" value="PROTEIN, PUTATIVE-RELATED"/>
    <property type="match status" value="1"/>
</dbReference>
<dbReference type="PANTHER" id="PTHR36617:SF5">
    <property type="entry name" value="OS05G0421675 PROTEIN"/>
    <property type="match status" value="1"/>
</dbReference>
<evidence type="ECO:0008006" key="3">
    <source>
        <dbReference type="Google" id="ProtNLM"/>
    </source>
</evidence>
<evidence type="ECO:0000313" key="1">
    <source>
        <dbReference type="EMBL" id="GAU37197.1"/>
    </source>
</evidence>
<protein>
    <recommendedName>
        <fullName evidence="3">Reverse transcriptase zinc-binding domain-containing protein</fullName>
    </recommendedName>
</protein>
<proteinExistence type="predicted"/>
<reference evidence="2" key="1">
    <citation type="journal article" date="2017" name="Front. Plant Sci.">
        <title>Climate Clever Clovers: New Paradigm to Reduce the Environmental Footprint of Ruminants by Breeding Low Methanogenic Forages Utilizing Haplotype Variation.</title>
        <authorList>
            <person name="Kaur P."/>
            <person name="Appels R."/>
            <person name="Bayer P.E."/>
            <person name="Keeble-Gagnere G."/>
            <person name="Wang J."/>
            <person name="Hirakawa H."/>
            <person name="Shirasawa K."/>
            <person name="Vercoe P."/>
            <person name="Stefanova K."/>
            <person name="Durmic Z."/>
            <person name="Nichols P."/>
            <person name="Revell C."/>
            <person name="Isobe S.N."/>
            <person name="Edwards D."/>
            <person name="Erskine W."/>
        </authorList>
    </citation>
    <scope>NUCLEOTIDE SEQUENCE [LARGE SCALE GENOMIC DNA]</scope>
    <source>
        <strain evidence="2">cv. Daliak</strain>
    </source>
</reference>
<name>A0A2Z6P4B0_TRISU</name>
<sequence length="279" mass="32065">MGGRLVLLKSVLSSLPIYFLSFFKAPAGIREFNLSLLGKWSWRLLVDKEGLWFKVLVAKYGMTDGRITRRGRQASLWWQDLCDVRDGVDLSIGKWFENNISRKVGNGEGTLFWKDSWLEGGSLSTRFNRLFELALDKNIMVADMYRQEVGTLGVDVMDKWTWRPEPSIGYSVRSAYHLLTHLVPVTMATHNDVIWNKVVPLKIQSCAQEDVESPKLLITWLFAHKELSVEALVEKVKITSWWWLDIRKHDFDCASNSWQSNPLVLIATFVTASIQPCRV</sequence>
<dbReference type="EMBL" id="DF973660">
    <property type="protein sequence ID" value="GAU37197.1"/>
    <property type="molecule type" value="Genomic_DNA"/>
</dbReference>
<keyword evidence="2" id="KW-1185">Reference proteome</keyword>
<gene>
    <name evidence="1" type="ORF">TSUD_30620</name>
</gene>
<organism evidence="1 2">
    <name type="scientific">Trifolium subterraneum</name>
    <name type="common">Subterranean clover</name>
    <dbReference type="NCBI Taxonomy" id="3900"/>
    <lineage>
        <taxon>Eukaryota</taxon>
        <taxon>Viridiplantae</taxon>
        <taxon>Streptophyta</taxon>
        <taxon>Embryophyta</taxon>
        <taxon>Tracheophyta</taxon>
        <taxon>Spermatophyta</taxon>
        <taxon>Magnoliopsida</taxon>
        <taxon>eudicotyledons</taxon>
        <taxon>Gunneridae</taxon>
        <taxon>Pentapetalae</taxon>
        <taxon>rosids</taxon>
        <taxon>fabids</taxon>
        <taxon>Fabales</taxon>
        <taxon>Fabaceae</taxon>
        <taxon>Papilionoideae</taxon>
        <taxon>50 kb inversion clade</taxon>
        <taxon>NPAAA clade</taxon>
        <taxon>Hologalegina</taxon>
        <taxon>IRL clade</taxon>
        <taxon>Trifolieae</taxon>
        <taxon>Trifolium</taxon>
    </lineage>
</organism>
<accession>A0A2Z6P4B0</accession>
<dbReference type="Proteomes" id="UP000242715">
    <property type="component" value="Unassembled WGS sequence"/>
</dbReference>